<dbReference type="Gene3D" id="3.30.70.270">
    <property type="match status" value="2"/>
</dbReference>
<dbReference type="GO" id="GO:0006508">
    <property type="term" value="P:proteolysis"/>
    <property type="evidence" value="ECO:0007669"/>
    <property type="project" value="UniProtKB-KW"/>
</dbReference>
<feature type="region of interest" description="Disordered" evidence="8">
    <location>
        <begin position="37"/>
        <end position="68"/>
    </location>
</feature>
<feature type="region of interest" description="Disordered" evidence="8">
    <location>
        <begin position="127"/>
        <end position="155"/>
    </location>
</feature>
<keyword evidence="2" id="KW-0808">Transferase</keyword>
<dbReference type="GO" id="GO:0004190">
    <property type="term" value="F:aspartic-type endopeptidase activity"/>
    <property type="evidence" value="ECO:0007669"/>
    <property type="project" value="InterPro"/>
</dbReference>
<protein>
    <recommendedName>
        <fullName evidence="9">Reverse transcriptase domain-containing protein</fullName>
    </recommendedName>
</protein>
<sequence>MSEVEEMRLELKFLRDALEREKLVSMKAKADIEALQKLSVGSEADSDKEGDEDVHSTSEEGEKQPSVVYLSQGQRIDRFCDRPTKPGDPSVQEWIRDVRSQLEVRRLGPKDQASLILNHLGGKARKEIAGRGDEVQRDPREKFKGKTGRGGENEGVRRELRRLNLENPNMTFFDARDQVMEWIGVPKSLTQGKFTVHKLEADSNHRVGQDRISLSNHQGAFKLGKPVVGNQESTGVVLNNPGQDTLVTKAVGECPKITVQSGSLSIRCLLDTGAEVSTITESFFLEHITQSGELVDVSAFLKISGATGVNVPYIGYVELPITVLGYVFPGMGFLVVKDSCDPQFVEKKRMVPGVLDVIFSEQCRGCWRNKWGSDFQDKLVLESGTIEDQRLAHVIAAFQDKEEDLNNQARGDLGFCDKVEHRIILLDDKPVKVPHRRIPPHRWKEVRDHLQQLLSRQIIRESSSPYASPVVLVRKKDNSLRMCVDYRALNAKTHRDAYPIPRIEEALDALKGANYFCSLDLAHGYHQVPVSESDIEKTAFRVGTGGLYEFTRMPFGLTNAPATFMRLMDKVFGDENFQTVLIYLDDILVFGRTFQETQQRLEMVLSRLRSYNLKVKPEKCYLYEERLRYLGHIVSKDGILPDPEKTRAIQNWKRPETERELRSFMGLASYYRRFVANFAKIAAPLHALTGGQRCKAKRPHNPTRSVADRWEAKHEEAFL</sequence>
<dbReference type="PANTHER" id="PTHR37984">
    <property type="entry name" value="PROTEIN CBG26694"/>
    <property type="match status" value="1"/>
</dbReference>
<evidence type="ECO:0000256" key="5">
    <source>
        <dbReference type="ARBA" id="ARBA00022759"/>
    </source>
</evidence>
<comment type="caution">
    <text evidence="10">The sequence shown here is derived from an EMBL/GenBank/DDBJ whole genome shotgun (WGS) entry which is preliminary data.</text>
</comment>
<evidence type="ECO:0000256" key="1">
    <source>
        <dbReference type="ARBA" id="ARBA00022670"/>
    </source>
</evidence>
<dbReference type="InterPro" id="IPR001969">
    <property type="entry name" value="Aspartic_peptidase_AS"/>
</dbReference>
<evidence type="ECO:0000256" key="4">
    <source>
        <dbReference type="ARBA" id="ARBA00022722"/>
    </source>
</evidence>
<evidence type="ECO:0000256" key="6">
    <source>
        <dbReference type="ARBA" id="ARBA00022801"/>
    </source>
</evidence>
<dbReference type="EMBL" id="MRZV01000991">
    <property type="protein sequence ID" value="PIK41749.1"/>
    <property type="molecule type" value="Genomic_DNA"/>
</dbReference>
<dbReference type="SUPFAM" id="SSF56672">
    <property type="entry name" value="DNA/RNA polymerases"/>
    <property type="match status" value="1"/>
</dbReference>
<evidence type="ECO:0000256" key="8">
    <source>
        <dbReference type="SAM" id="MobiDB-lite"/>
    </source>
</evidence>
<dbReference type="Gene3D" id="3.10.10.10">
    <property type="entry name" value="HIV Type 1 Reverse Transcriptase, subunit A, domain 1"/>
    <property type="match status" value="1"/>
</dbReference>
<dbReference type="Proteomes" id="UP000230750">
    <property type="component" value="Unassembled WGS sequence"/>
</dbReference>
<evidence type="ECO:0000256" key="3">
    <source>
        <dbReference type="ARBA" id="ARBA00022695"/>
    </source>
</evidence>
<dbReference type="PROSITE" id="PS00141">
    <property type="entry name" value="ASP_PROTEASE"/>
    <property type="match status" value="1"/>
</dbReference>
<evidence type="ECO:0000256" key="7">
    <source>
        <dbReference type="ARBA" id="ARBA00022918"/>
    </source>
</evidence>
<dbReference type="OrthoDB" id="9909131at2759"/>
<evidence type="ECO:0000313" key="11">
    <source>
        <dbReference type="Proteomes" id="UP000230750"/>
    </source>
</evidence>
<keyword evidence="7" id="KW-0695">RNA-directed DNA polymerase</keyword>
<dbReference type="SUPFAM" id="SSF50630">
    <property type="entry name" value="Acid proteases"/>
    <property type="match status" value="1"/>
</dbReference>
<dbReference type="InterPro" id="IPR050951">
    <property type="entry name" value="Retrovirus_Pol_polyprotein"/>
</dbReference>
<dbReference type="PROSITE" id="PS50878">
    <property type="entry name" value="RT_POL"/>
    <property type="match status" value="1"/>
</dbReference>
<dbReference type="CDD" id="cd01647">
    <property type="entry name" value="RT_LTR"/>
    <property type="match status" value="1"/>
</dbReference>
<organism evidence="10 11">
    <name type="scientific">Stichopus japonicus</name>
    <name type="common">Sea cucumber</name>
    <dbReference type="NCBI Taxonomy" id="307972"/>
    <lineage>
        <taxon>Eukaryota</taxon>
        <taxon>Metazoa</taxon>
        <taxon>Echinodermata</taxon>
        <taxon>Eleutherozoa</taxon>
        <taxon>Echinozoa</taxon>
        <taxon>Holothuroidea</taxon>
        <taxon>Aspidochirotacea</taxon>
        <taxon>Aspidochirotida</taxon>
        <taxon>Stichopodidae</taxon>
        <taxon>Apostichopus</taxon>
    </lineage>
</organism>
<feature type="compositionally biased region" description="Basic and acidic residues" evidence="8">
    <location>
        <begin position="53"/>
        <end position="63"/>
    </location>
</feature>
<evidence type="ECO:0000313" key="10">
    <source>
        <dbReference type="EMBL" id="PIK41749.1"/>
    </source>
</evidence>
<keyword evidence="11" id="KW-1185">Reference proteome</keyword>
<keyword evidence="5" id="KW-0255">Endonuclease</keyword>
<dbReference type="AlphaFoldDB" id="A0A2G8K1A7"/>
<name>A0A2G8K1A7_STIJA</name>
<dbReference type="Pfam" id="PF00078">
    <property type="entry name" value="RVT_1"/>
    <property type="match status" value="1"/>
</dbReference>
<keyword evidence="6" id="KW-0378">Hydrolase</keyword>
<dbReference type="InterPro" id="IPR000477">
    <property type="entry name" value="RT_dom"/>
</dbReference>
<dbReference type="FunFam" id="3.10.10.10:FF:000007">
    <property type="entry name" value="Retrovirus-related Pol polyprotein from transposon 17.6-like Protein"/>
    <property type="match status" value="1"/>
</dbReference>
<keyword evidence="1" id="KW-0645">Protease</keyword>
<keyword evidence="4" id="KW-0540">Nuclease</keyword>
<dbReference type="GO" id="GO:0003964">
    <property type="term" value="F:RNA-directed DNA polymerase activity"/>
    <property type="evidence" value="ECO:0007669"/>
    <property type="project" value="UniProtKB-KW"/>
</dbReference>
<reference evidence="10 11" key="1">
    <citation type="journal article" date="2017" name="PLoS Biol.">
        <title>The sea cucumber genome provides insights into morphological evolution and visceral regeneration.</title>
        <authorList>
            <person name="Zhang X."/>
            <person name="Sun L."/>
            <person name="Yuan J."/>
            <person name="Sun Y."/>
            <person name="Gao Y."/>
            <person name="Zhang L."/>
            <person name="Li S."/>
            <person name="Dai H."/>
            <person name="Hamel J.F."/>
            <person name="Liu C."/>
            <person name="Yu Y."/>
            <person name="Liu S."/>
            <person name="Lin W."/>
            <person name="Guo K."/>
            <person name="Jin S."/>
            <person name="Xu P."/>
            <person name="Storey K.B."/>
            <person name="Huan P."/>
            <person name="Zhang T."/>
            <person name="Zhou Y."/>
            <person name="Zhang J."/>
            <person name="Lin C."/>
            <person name="Li X."/>
            <person name="Xing L."/>
            <person name="Huo D."/>
            <person name="Sun M."/>
            <person name="Wang L."/>
            <person name="Mercier A."/>
            <person name="Li F."/>
            <person name="Yang H."/>
            <person name="Xiang J."/>
        </authorList>
    </citation>
    <scope>NUCLEOTIDE SEQUENCE [LARGE SCALE GENOMIC DNA]</scope>
    <source>
        <strain evidence="10">Shaxun</strain>
        <tissue evidence="10">Muscle</tissue>
    </source>
</reference>
<dbReference type="InterPro" id="IPR043502">
    <property type="entry name" value="DNA/RNA_pol_sf"/>
</dbReference>
<evidence type="ECO:0000259" key="9">
    <source>
        <dbReference type="PROSITE" id="PS50878"/>
    </source>
</evidence>
<dbReference type="InterPro" id="IPR043128">
    <property type="entry name" value="Rev_trsase/Diguanyl_cyclase"/>
</dbReference>
<accession>A0A2G8K1A7</accession>
<dbReference type="GO" id="GO:0004519">
    <property type="term" value="F:endonuclease activity"/>
    <property type="evidence" value="ECO:0007669"/>
    <property type="project" value="UniProtKB-KW"/>
</dbReference>
<keyword evidence="3" id="KW-0548">Nucleotidyltransferase</keyword>
<proteinExistence type="predicted"/>
<feature type="domain" description="Reverse transcriptase" evidence="9">
    <location>
        <begin position="454"/>
        <end position="634"/>
    </location>
</feature>
<gene>
    <name evidence="10" type="ORF">BSL78_21390</name>
</gene>
<dbReference type="InterPro" id="IPR021109">
    <property type="entry name" value="Peptidase_aspartic_dom_sf"/>
</dbReference>
<dbReference type="PANTHER" id="PTHR37984:SF5">
    <property type="entry name" value="PROTEIN NYNRIN-LIKE"/>
    <property type="match status" value="1"/>
</dbReference>
<evidence type="ECO:0000256" key="2">
    <source>
        <dbReference type="ARBA" id="ARBA00022679"/>
    </source>
</evidence>